<reference evidence="3" key="1">
    <citation type="submission" date="2017-05" db="EMBL/GenBank/DDBJ databases">
        <title>Streptomyces olivochromogenes NBRC 3561 whole genome shotgun sequence.</title>
        <authorList>
            <person name="Dohra H."/>
            <person name="Kodani S."/>
        </authorList>
    </citation>
    <scope>NUCLEOTIDE SEQUENCE [LARGE SCALE GENOMIC DNA]</scope>
    <source>
        <strain evidence="3">NBRC 3561</strain>
    </source>
</reference>
<dbReference type="SUPFAM" id="SSF56281">
    <property type="entry name" value="Metallo-hydrolase/oxidoreductase"/>
    <property type="match status" value="1"/>
</dbReference>
<comment type="caution">
    <text evidence="2">The sequence shown here is derived from an EMBL/GenBank/DDBJ whole genome shotgun (WGS) entry which is preliminary data.</text>
</comment>
<dbReference type="AlphaFoldDB" id="A0A250VVW1"/>
<feature type="domain" description="Metallo-beta-lactamase" evidence="1">
    <location>
        <begin position="48"/>
        <end position="234"/>
    </location>
</feature>
<dbReference type="InterPro" id="IPR036866">
    <property type="entry name" value="RibonucZ/Hydroxyglut_hydro"/>
</dbReference>
<evidence type="ECO:0000259" key="1">
    <source>
        <dbReference type="SMART" id="SM00849"/>
    </source>
</evidence>
<dbReference type="PANTHER" id="PTHR42951:SF14">
    <property type="entry name" value="METALLO-BETA-LACTAMASE SUPERFAMILY PROTEIN"/>
    <property type="match status" value="1"/>
</dbReference>
<name>A0A250VVW1_STROL</name>
<dbReference type="InterPro" id="IPR001279">
    <property type="entry name" value="Metallo-B-lactamas"/>
</dbReference>
<sequence length="300" mass="32202">MRAGRVSDAGEPEKTMSLDFDVFVVDPKPIPSAVPGFEEVVGPATWPPSTATLISDDDGAVLIDCLITVREGRELAAWVKSHDCEPEYVYITHPHADHLLGLPEILAAFPQARPVALAESIPAMQEQISAGYLQIWGGFFPGQLTGKPVPPGPLAGRTIPIGGSSATVVPVGTTDTVHSSVVHVPDLSLVVSGDVVYNRTHMWLMGSTPDSRADWARALDAVAALEADTLVAGHRDPRAPDDDARRQIDESRRYLADFETALERSSAPRELIDRMTAAHPELANPYTLWVAAHDLLGTGT</sequence>
<gene>
    <name evidence="2" type="ORF">SO3561_09843</name>
</gene>
<dbReference type="STRING" id="1963.AQJ27_27475"/>
<dbReference type="GO" id="GO:0016787">
    <property type="term" value="F:hydrolase activity"/>
    <property type="evidence" value="ECO:0007669"/>
    <property type="project" value="UniProtKB-KW"/>
</dbReference>
<proteinExistence type="predicted"/>
<dbReference type="PANTHER" id="PTHR42951">
    <property type="entry name" value="METALLO-BETA-LACTAMASE DOMAIN-CONTAINING"/>
    <property type="match status" value="1"/>
</dbReference>
<evidence type="ECO:0000313" key="3">
    <source>
        <dbReference type="Proteomes" id="UP000217446"/>
    </source>
</evidence>
<accession>A0A250VVW1</accession>
<dbReference type="InterPro" id="IPR050855">
    <property type="entry name" value="NDM-1-like"/>
</dbReference>
<dbReference type="Pfam" id="PF00753">
    <property type="entry name" value="Lactamase_B"/>
    <property type="match status" value="1"/>
</dbReference>
<dbReference type="Proteomes" id="UP000217446">
    <property type="component" value="Unassembled WGS sequence"/>
</dbReference>
<dbReference type="EMBL" id="BDQI01000049">
    <property type="protein sequence ID" value="GAX58271.1"/>
    <property type="molecule type" value="Genomic_DNA"/>
</dbReference>
<evidence type="ECO:0000313" key="2">
    <source>
        <dbReference type="EMBL" id="GAX58271.1"/>
    </source>
</evidence>
<keyword evidence="2" id="KW-0378">Hydrolase</keyword>
<protein>
    <submittedName>
        <fullName evidence="2">MBL fold metallo-hydrolase</fullName>
    </submittedName>
</protein>
<keyword evidence="3" id="KW-1185">Reference proteome</keyword>
<dbReference type="SMART" id="SM00849">
    <property type="entry name" value="Lactamase_B"/>
    <property type="match status" value="1"/>
</dbReference>
<organism evidence="2 3">
    <name type="scientific">Streptomyces olivochromogenes</name>
    <dbReference type="NCBI Taxonomy" id="1963"/>
    <lineage>
        <taxon>Bacteria</taxon>
        <taxon>Bacillati</taxon>
        <taxon>Actinomycetota</taxon>
        <taxon>Actinomycetes</taxon>
        <taxon>Kitasatosporales</taxon>
        <taxon>Streptomycetaceae</taxon>
        <taxon>Streptomyces</taxon>
    </lineage>
</organism>
<dbReference type="Gene3D" id="3.60.15.10">
    <property type="entry name" value="Ribonuclease Z/Hydroxyacylglutathione hydrolase-like"/>
    <property type="match status" value="1"/>
</dbReference>